<dbReference type="GO" id="GO:0004519">
    <property type="term" value="F:endonuclease activity"/>
    <property type="evidence" value="ECO:0007669"/>
    <property type="project" value="UniProtKB-KW"/>
</dbReference>
<dbReference type="Proteomes" id="UP001202831">
    <property type="component" value="Unassembled WGS sequence"/>
</dbReference>
<evidence type="ECO:0000313" key="4">
    <source>
        <dbReference type="Proteomes" id="UP001202831"/>
    </source>
</evidence>
<dbReference type="NCBIfam" id="NF033223">
    <property type="entry name" value="YHYH_alt"/>
    <property type="match status" value="1"/>
</dbReference>
<keyword evidence="3" id="KW-0255">Endonuclease</keyword>
<keyword evidence="1" id="KW-0732">Signal</keyword>
<dbReference type="EMBL" id="JAKIKT010000010">
    <property type="protein sequence ID" value="MCL2916041.1"/>
    <property type="molecule type" value="Genomic_DNA"/>
</dbReference>
<feature type="signal peptide" evidence="1">
    <location>
        <begin position="1"/>
        <end position="22"/>
    </location>
</feature>
<protein>
    <submittedName>
        <fullName evidence="3">HNH endonuclease</fullName>
    </submittedName>
</protein>
<gene>
    <name evidence="3" type="ORF">L2725_20070</name>
</gene>
<organism evidence="3 4">
    <name type="scientific">Shewanella corallii</name>
    <dbReference type="NCBI Taxonomy" id="560080"/>
    <lineage>
        <taxon>Bacteria</taxon>
        <taxon>Pseudomonadati</taxon>
        <taxon>Pseudomonadota</taxon>
        <taxon>Gammaproteobacteria</taxon>
        <taxon>Alteromonadales</taxon>
        <taxon>Shewanellaceae</taxon>
        <taxon>Shewanella</taxon>
    </lineage>
</organism>
<evidence type="ECO:0000259" key="2">
    <source>
        <dbReference type="Pfam" id="PF07510"/>
    </source>
</evidence>
<keyword evidence="3" id="KW-0378">Hydrolase</keyword>
<name>A0ABT0NC80_9GAMM</name>
<dbReference type="InterPro" id="IPR011089">
    <property type="entry name" value="GmrSD_C"/>
</dbReference>
<dbReference type="Pfam" id="PF07510">
    <property type="entry name" value="GmrSD_C"/>
    <property type="match status" value="1"/>
</dbReference>
<dbReference type="InterPro" id="IPR047773">
    <property type="entry name" value="YHYH_dom_bact"/>
</dbReference>
<accession>A0ABT0NC80</accession>
<dbReference type="Gene3D" id="1.10.30.50">
    <property type="match status" value="1"/>
</dbReference>
<dbReference type="RefSeq" id="WP_249250602.1">
    <property type="nucleotide sequence ID" value="NZ_JAKIKT010000010.1"/>
</dbReference>
<dbReference type="PANTHER" id="PTHR24094">
    <property type="entry name" value="SECRETED PROTEIN"/>
    <property type="match status" value="1"/>
</dbReference>
<evidence type="ECO:0000256" key="1">
    <source>
        <dbReference type="SAM" id="SignalP"/>
    </source>
</evidence>
<dbReference type="PANTHER" id="PTHR24094:SF15">
    <property type="entry name" value="AMP-DEPENDENT SYNTHETASE_LIGASE DOMAIN-CONTAINING PROTEIN-RELATED"/>
    <property type="match status" value="1"/>
</dbReference>
<keyword evidence="3" id="KW-0540">Nuclease</keyword>
<keyword evidence="4" id="KW-1185">Reference proteome</keyword>
<sequence>MMFRTTFYLLALTGATFNFAHAHPGGVDKNGGHTNKTTGEYHCHKEPCFSNQQQVQVAQQQAVDDGEKFSELYERSDWPHWVDYDRDCQDARAEALIAASTKPVKFKRNKGCVVSHGEWFDPYTNQTFTEAGKLDIDHIVPLKEAHVSGGHAWTRKQRRAFANDPENLLVVSASENREKGAKDPTEWVPDTTGYRCEYIALWVGVKAKYELAIDVKEQQVIDEYTRRCN</sequence>
<proteinExistence type="predicted"/>
<feature type="domain" description="GmrSD restriction endonucleases C-terminal" evidence="2">
    <location>
        <begin position="99"/>
        <end position="219"/>
    </location>
</feature>
<evidence type="ECO:0000313" key="3">
    <source>
        <dbReference type="EMBL" id="MCL2916041.1"/>
    </source>
</evidence>
<feature type="chain" id="PRO_5047371255" evidence="1">
    <location>
        <begin position="23"/>
        <end position="229"/>
    </location>
</feature>
<reference evidence="3 4" key="1">
    <citation type="submission" date="2022-01" db="EMBL/GenBank/DDBJ databases">
        <title>Whole genome-based taxonomy of the Shewanellaceae.</title>
        <authorList>
            <person name="Martin-Rodriguez A.J."/>
        </authorList>
    </citation>
    <scope>NUCLEOTIDE SEQUENCE [LARGE SCALE GENOMIC DNA]</scope>
    <source>
        <strain evidence="3 4">DSM 21332</strain>
    </source>
</reference>
<comment type="caution">
    <text evidence="3">The sequence shown here is derived from an EMBL/GenBank/DDBJ whole genome shotgun (WGS) entry which is preliminary data.</text>
</comment>